<organism evidence="2">
    <name type="scientific">marine sediment metagenome</name>
    <dbReference type="NCBI Taxonomy" id="412755"/>
    <lineage>
        <taxon>unclassified sequences</taxon>
        <taxon>metagenomes</taxon>
        <taxon>ecological metagenomes</taxon>
    </lineage>
</organism>
<comment type="caution">
    <text evidence="2">The sequence shown here is derived from an EMBL/GenBank/DDBJ whole genome shotgun (WGS) entry which is preliminary data.</text>
</comment>
<proteinExistence type="predicted"/>
<reference evidence="2" key="1">
    <citation type="journal article" date="2015" name="Nature">
        <title>Complex archaea that bridge the gap between prokaryotes and eukaryotes.</title>
        <authorList>
            <person name="Spang A."/>
            <person name="Saw J.H."/>
            <person name="Jorgensen S.L."/>
            <person name="Zaremba-Niedzwiedzka K."/>
            <person name="Martijn J."/>
            <person name="Lind A.E."/>
            <person name="van Eijk R."/>
            <person name="Schleper C."/>
            <person name="Guy L."/>
            <person name="Ettema T.J."/>
        </authorList>
    </citation>
    <scope>NUCLEOTIDE SEQUENCE</scope>
</reference>
<dbReference type="AlphaFoldDB" id="A0A0F9TSN1"/>
<feature type="compositionally biased region" description="Polar residues" evidence="1">
    <location>
        <begin position="303"/>
        <end position="318"/>
    </location>
</feature>
<sequence>MTLRQGIRRGLVRFGLARPKTVIIIAMLAPLDEIVPGAEVWGCNRSYLWQTTDPDIWAAKDAGLIRGNENRQKLDRLFFFDDVEQISGASHPEFAKHAADLDIPVITKMHYPEIPKSVAFPLQEVLEKFRLLPPGLGKLTLNEILTKARVYFTSSIAYMVAQAIYEEFDTIVIHRMQVNPHSMEYLGQKSCQDFWLGMAIGRGIRLMISEDSYLCGPDPWEPGLYGYVNQHAIEAIDWIRGNAVAQVLRIDHKFSWSKDLPPETIMGDGEKDILPELSLKGLVLRSTYNPAIETTEDEKWSASAGQTQPQSSGNTQGA</sequence>
<dbReference type="EMBL" id="LAZR01000271">
    <property type="protein sequence ID" value="KKN77962.1"/>
    <property type="molecule type" value="Genomic_DNA"/>
</dbReference>
<name>A0A0F9TSN1_9ZZZZ</name>
<feature type="region of interest" description="Disordered" evidence="1">
    <location>
        <begin position="294"/>
        <end position="318"/>
    </location>
</feature>
<evidence type="ECO:0000313" key="2">
    <source>
        <dbReference type="EMBL" id="KKN77962.1"/>
    </source>
</evidence>
<evidence type="ECO:0000256" key="1">
    <source>
        <dbReference type="SAM" id="MobiDB-lite"/>
    </source>
</evidence>
<protein>
    <submittedName>
        <fullName evidence="2">Uncharacterized protein</fullName>
    </submittedName>
</protein>
<accession>A0A0F9TSN1</accession>
<gene>
    <name evidence="2" type="ORF">LCGC14_0355270</name>
</gene>